<dbReference type="GO" id="GO:0007064">
    <property type="term" value="P:mitotic sister chromatid cohesion"/>
    <property type="evidence" value="ECO:0007669"/>
    <property type="project" value="InterPro"/>
</dbReference>
<evidence type="ECO:0000313" key="4">
    <source>
        <dbReference type="EMBL" id="KAK7012619.1"/>
    </source>
</evidence>
<dbReference type="PANTHER" id="PTHR12663:SF0">
    <property type="entry name" value="PRECOCIOUS DISSOCIATION OF SISTERS 5, ISOFORM A"/>
    <property type="match status" value="1"/>
</dbReference>
<feature type="compositionally biased region" description="Acidic residues" evidence="3">
    <location>
        <begin position="770"/>
        <end position="779"/>
    </location>
</feature>
<feature type="compositionally biased region" description="Basic and acidic residues" evidence="3">
    <location>
        <begin position="330"/>
        <end position="357"/>
    </location>
</feature>
<protein>
    <submittedName>
        <fullName evidence="4">Uncharacterized protein</fullName>
    </submittedName>
</protein>
<organism evidence="4 5">
    <name type="scientific">Favolaschia claudopus</name>
    <dbReference type="NCBI Taxonomy" id="2862362"/>
    <lineage>
        <taxon>Eukaryota</taxon>
        <taxon>Fungi</taxon>
        <taxon>Dikarya</taxon>
        <taxon>Basidiomycota</taxon>
        <taxon>Agaricomycotina</taxon>
        <taxon>Agaricomycetes</taxon>
        <taxon>Agaricomycetidae</taxon>
        <taxon>Agaricales</taxon>
        <taxon>Marasmiineae</taxon>
        <taxon>Mycenaceae</taxon>
        <taxon>Favolaschia</taxon>
    </lineage>
</organism>
<feature type="compositionally biased region" description="Acidic residues" evidence="3">
    <location>
        <begin position="47"/>
        <end position="58"/>
    </location>
</feature>
<dbReference type="Proteomes" id="UP001362999">
    <property type="component" value="Unassembled WGS sequence"/>
</dbReference>
<reference evidence="4 5" key="1">
    <citation type="journal article" date="2024" name="J Genomics">
        <title>Draft genome sequencing and assembly of Favolaschia claudopus CIRM-BRFM 2984 isolated from oak limbs.</title>
        <authorList>
            <person name="Navarro D."/>
            <person name="Drula E."/>
            <person name="Chaduli D."/>
            <person name="Cazenave R."/>
            <person name="Ahrendt S."/>
            <person name="Wang J."/>
            <person name="Lipzen A."/>
            <person name="Daum C."/>
            <person name="Barry K."/>
            <person name="Grigoriev I.V."/>
            <person name="Favel A."/>
            <person name="Rosso M.N."/>
            <person name="Martin F."/>
        </authorList>
    </citation>
    <scope>NUCLEOTIDE SEQUENCE [LARGE SCALE GENOMIC DNA]</scope>
    <source>
        <strain evidence="4 5">CIRM-BRFM 2984</strain>
    </source>
</reference>
<dbReference type="PANTHER" id="PTHR12663">
    <property type="entry name" value="ANDROGEN INDUCED INHIBITOR OF PROLIFERATION AS3 / PDS5-RELATED"/>
    <property type="match status" value="1"/>
</dbReference>
<feature type="compositionally biased region" description="Basic residues" evidence="3">
    <location>
        <begin position="788"/>
        <end position="799"/>
    </location>
</feature>
<feature type="compositionally biased region" description="Acidic residues" evidence="3">
    <location>
        <begin position="827"/>
        <end position="841"/>
    </location>
</feature>
<feature type="compositionally biased region" description="Polar residues" evidence="3">
    <location>
        <begin position="931"/>
        <end position="940"/>
    </location>
</feature>
<dbReference type="GO" id="GO:0000785">
    <property type="term" value="C:chromatin"/>
    <property type="evidence" value="ECO:0007669"/>
    <property type="project" value="TreeGrafter"/>
</dbReference>
<feature type="compositionally biased region" description="Low complexity" evidence="3">
    <location>
        <begin position="202"/>
        <end position="215"/>
    </location>
</feature>
<name>A0AAW0AJB2_9AGAR</name>
<dbReference type="AlphaFoldDB" id="A0AAW0AJB2"/>
<dbReference type="InterPro" id="IPR039776">
    <property type="entry name" value="Pds5"/>
</dbReference>
<evidence type="ECO:0000256" key="2">
    <source>
        <dbReference type="ARBA" id="ARBA00023242"/>
    </source>
</evidence>
<dbReference type="GO" id="GO:0006281">
    <property type="term" value="P:DNA repair"/>
    <property type="evidence" value="ECO:0007669"/>
    <property type="project" value="TreeGrafter"/>
</dbReference>
<keyword evidence="5" id="KW-1185">Reference proteome</keyword>
<accession>A0AAW0AJB2</accession>
<gene>
    <name evidence="4" type="ORF">R3P38DRAFT_2790304</name>
</gene>
<feature type="compositionally biased region" description="Pro residues" evidence="3">
    <location>
        <begin position="146"/>
        <end position="177"/>
    </location>
</feature>
<dbReference type="EMBL" id="JAWWNJ010000064">
    <property type="protein sequence ID" value="KAK7012619.1"/>
    <property type="molecule type" value="Genomic_DNA"/>
</dbReference>
<evidence type="ECO:0000256" key="3">
    <source>
        <dbReference type="SAM" id="MobiDB-lite"/>
    </source>
</evidence>
<feature type="compositionally biased region" description="Low complexity" evidence="3">
    <location>
        <begin position="849"/>
        <end position="889"/>
    </location>
</feature>
<sequence length="1004" mass="108475">MPPRSNTRSKPRSKPKSTPRPPSTRVTRSSGPVVAPAGPSRVPTPEDSSDDDDDEDGDSATASAPATEPIPIVELAAPPDPSTYASGPPKKIKKKAAPSSKAPSSSSRPQLSPPPPVETLREPDGTPEPSKKRPVPKPLPKTGNPPAAPEDAPPVPSDESPPPPAPSDEHTPPPATPTAPASRAGSEAPGTPAVPPSPSQKSAPSTPRRTAAPATVNSPFLSPDSARRTDEVLGGRSDEGFGEWVGHGDVEPGGNGDNDNAFLNGPLPPRPPRSITISEEELTRNIYASVALDAARAARMEAWDSYHRRLARVAQFRAAFKAAAQWPVGVEDREKEREDKGKGKAKEGGEQKRRDPRAASVEEVEDEYDAAWRERTANSDGEEGESTTGQEGKKKRSGLRAEAREWYAAFEEKVDEVAAKHGVSKKVARAYLSGASERAKKDKRGYNERTAKVWWQLKEYNKDPANKTKINMGEAHTKYSQREFDNMPREWTAADLEQLRADYLAAHEEKEIEPLSGVAAARDAAKIARWFQDELILLERRTGARGFVVIAPSSVSSTIRVHTLGSENSLRFFPEQLRKEVHVFGNQFSVWACADAAKEEASEEEERVKPEGATELRKEVSNELTRQLSEITGFHYTSMPYSTFKASVSAARGINVRGWPDEVQWGTPSNFSGPATQQVGRIWDLLFSGVIHFYHMGKEEWDDVKAEVAEEKKEKKAAKKLAKEEGKKEEKKTKGGKKAAGKKKKQEEEEEEEEEPPKKKKKKQARFKEVEEEEPEAESTPEPPSPKPKAKGKGKGRAKGGKEAEEEEETRRSTRGEKRKRVPEAPATDDGEDEVADESDEAPPKKSKTSAATRATAAPVKKSKSSTSATSATAAPVKKSKSSSATPATEPKKRKAPTKPLEDEGERARKRQRVEVVIKKPAFKHRRKEFPSNSVVGDTSSEQEDGGNGGKGGGNSGGGSTSGPVASGSGSGGGDGGVVVKSRKDMTPNGEAGWEQEDGGGIQG</sequence>
<feature type="compositionally biased region" description="Gly residues" evidence="3">
    <location>
        <begin position="946"/>
        <end position="961"/>
    </location>
</feature>
<feature type="compositionally biased region" description="Basic and acidic residues" evidence="3">
    <location>
        <begin position="225"/>
        <end position="239"/>
    </location>
</feature>
<feature type="compositionally biased region" description="Low complexity" evidence="3">
    <location>
        <begin position="97"/>
        <end position="110"/>
    </location>
</feature>
<feature type="region of interest" description="Disordered" evidence="3">
    <location>
        <begin position="1"/>
        <end position="274"/>
    </location>
</feature>
<comment type="subcellular location">
    <subcellularLocation>
        <location evidence="1">Nucleus</location>
    </subcellularLocation>
</comment>
<feature type="region of interest" description="Disordered" evidence="3">
    <location>
        <begin position="330"/>
        <end position="398"/>
    </location>
</feature>
<feature type="compositionally biased region" description="Basic and acidic residues" evidence="3">
    <location>
        <begin position="721"/>
        <end position="733"/>
    </location>
</feature>
<keyword evidence="2" id="KW-0539">Nucleus</keyword>
<proteinExistence type="predicted"/>
<dbReference type="GO" id="GO:0005634">
    <property type="term" value="C:nucleus"/>
    <property type="evidence" value="ECO:0007669"/>
    <property type="project" value="UniProtKB-SubCell"/>
</dbReference>
<feature type="compositionally biased region" description="Basic residues" evidence="3">
    <location>
        <begin position="734"/>
        <end position="744"/>
    </location>
</feature>
<evidence type="ECO:0000313" key="5">
    <source>
        <dbReference type="Proteomes" id="UP001362999"/>
    </source>
</evidence>
<feature type="region of interest" description="Disordered" evidence="3">
    <location>
        <begin position="719"/>
        <end position="1004"/>
    </location>
</feature>
<evidence type="ECO:0000256" key="1">
    <source>
        <dbReference type="ARBA" id="ARBA00004123"/>
    </source>
</evidence>
<feature type="compositionally biased region" description="Basic residues" evidence="3">
    <location>
        <begin position="7"/>
        <end position="17"/>
    </location>
</feature>
<comment type="caution">
    <text evidence="4">The sequence shown here is derived from an EMBL/GenBank/DDBJ whole genome shotgun (WGS) entry which is preliminary data.</text>
</comment>